<name>A0A381WD25_9ZZZZ</name>
<dbReference type="GO" id="GO:0030976">
    <property type="term" value="F:thiamine pyrophosphate binding"/>
    <property type="evidence" value="ECO:0007669"/>
    <property type="project" value="InterPro"/>
</dbReference>
<evidence type="ECO:0008006" key="8">
    <source>
        <dbReference type="Google" id="ProtNLM"/>
    </source>
</evidence>
<organism evidence="7">
    <name type="scientific">marine metagenome</name>
    <dbReference type="NCBI Taxonomy" id="408172"/>
    <lineage>
        <taxon>unclassified sequences</taxon>
        <taxon>metagenomes</taxon>
        <taxon>ecological metagenomes</taxon>
    </lineage>
</organism>
<evidence type="ECO:0000256" key="1">
    <source>
        <dbReference type="ARBA" id="ARBA00007812"/>
    </source>
</evidence>
<dbReference type="EMBL" id="UINC01011285">
    <property type="protein sequence ID" value="SVA49867.1"/>
    <property type="molecule type" value="Genomic_DNA"/>
</dbReference>
<dbReference type="InterPro" id="IPR029035">
    <property type="entry name" value="DHS-like_NAD/FAD-binding_dom"/>
</dbReference>
<dbReference type="InterPro" id="IPR045229">
    <property type="entry name" value="TPP_enz"/>
</dbReference>
<dbReference type="GO" id="GO:0009097">
    <property type="term" value="P:isoleucine biosynthetic process"/>
    <property type="evidence" value="ECO:0007669"/>
    <property type="project" value="TreeGrafter"/>
</dbReference>
<dbReference type="Gene3D" id="3.40.50.970">
    <property type="match status" value="2"/>
</dbReference>
<comment type="similarity">
    <text evidence="1 3">Belongs to the TPP enzyme family.</text>
</comment>
<protein>
    <recommendedName>
        <fullName evidence="8">Acetolactate synthase</fullName>
    </recommendedName>
</protein>
<evidence type="ECO:0000259" key="4">
    <source>
        <dbReference type="Pfam" id="PF00205"/>
    </source>
</evidence>
<dbReference type="GO" id="GO:0050660">
    <property type="term" value="F:flavin adenine dinucleotide binding"/>
    <property type="evidence" value="ECO:0007669"/>
    <property type="project" value="TreeGrafter"/>
</dbReference>
<feature type="domain" description="Thiamine pyrophosphate enzyme N-terminal TPP-binding" evidence="6">
    <location>
        <begin position="14"/>
        <end position="127"/>
    </location>
</feature>
<dbReference type="CDD" id="cd07035">
    <property type="entry name" value="TPP_PYR_POX_like"/>
    <property type="match status" value="1"/>
</dbReference>
<dbReference type="SUPFAM" id="SSF52467">
    <property type="entry name" value="DHS-like NAD/FAD-binding domain"/>
    <property type="match status" value="1"/>
</dbReference>
<dbReference type="Pfam" id="PF00205">
    <property type="entry name" value="TPP_enzyme_M"/>
    <property type="match status" value="1"/>
</dbReference>
<accession>A0A381WD25</accession>
<dbReference type="FunFam" id="3.40.50.970:FF:000007">
    <property type="entry name" value="Acetolactate synthase"/>
    <property type="match status" value="1"/>
</dbReference>
<dbReference type="Pfam" id="PF02776">
    <property type="entry name" value="TPP_enzyme_N"/>
    <property type="match status" value="1"/>
</dbReference>
<dbReference type="InterPro" id="IPR012000">
    <property type="entry name" value="Thiamin_PyroP_enz_cen_dom"/>
</dbReference>
<dbReference type="InterPro" id="IPR000399">
    <property type="entry name" value="TPP-bd_CS"/>
</dbReference>
<dbReference type="InterPro" id="IPR012001">
    <property type="entry name" value="Thiamin_PyroP_enz_TPP-bd_dom"/>
</dbReference>
<dbReference type="GO" id="GO:0005948">
    <property type="term" value="C:acetolactate synthase complex"/>
    <property type="evidence" value="ECO:0007669"/>
    <property type="project" value="TreeGrafter"/>
</dbReference>
<keyword evidence="2 3" id="KW-0786">Thiamine pyrophosphate</keyword>
<evidence type="ECO:0000259" key="6">
    <source>
        <dbReference type="Pfam" id="PF02776"/>
    </source>
</evidence>
<reference evidence="7" key="1">
    <citation type="submission" date="2018-05" db="EMBL/GenBank/DDBJ databases">
        <authorList>
            <person name="Lanie J.A."/>
            <person name="Ng W.-L."/>
            <person name="Kazmierczak K.M."/>
            <person name="Andrzejewski T.M."/>
            <person name="Davidsen T.M."/>
            <person name="Wayne K.J."/>
            <person name="Tettelin H."/>
            <person name="Glass J.I."/>
            <person name="Rusch D."/>
            <person name="Podicherti R."/>
            <person name="Tsui H.-C.T."/>
            <person name="Winkler M.E."/>
        </authorList>
    </citation>
    <scope>NUCLEOTIDE SEQUENCE</scope>
</reference>
<dbReference type="GO" id="GO:0009099">
    <property type="term" value="P:L-valine biosynthetic process"/>
    <property type="evidence" value="ECO:0007669"/>
    <property type="project" value="TreeGrafter"/>
</dbReference>
<evidence type="ECO:0000256" key="2">
    <source>
        <dbReference type="ARBA" id="ARBA00023052"/>
    </source>
</evidence>
<dbReference type="GO" id="GO:0000287">
    <property type="term" value="F:magnesium ion binding"/>
    <property type="evidence" value="ECO:0007669"/>
    <property type="project" value="InterPro"/>
</dbReference>
<dbReference type="PROSITE" id="PS00187">
    <property type="entry name" value="TPP_ENZYMES"/>
    <property type="match status" value="1"/>
</dbReference>
<dbReference type="GO" id="GO:0003984">
    <property type="term" value="F:acetolactate synthase activity"/>
    <property type="evidence" value="ECO:0007669"/>
    <property type="project" value="TreeGrafter"/>
</dbReference>
<dbReference type="Pfam" id="PF02775">
    <property type="entry name" value="TPP_enzyme_C"/>
    <property type="match status" value="1"/>
</dbReference>
<feature type="domain" description="Thiamine pyrophosphate enzyme TPP-binding" evidence="5">
    <location>
        <begin position="398"/>
        <end position="545"/>
    </location>
</feature>
<dbReference type="NCBIfam" id="NF006187">
    <property type="entry name" value="PRK08322.1"/>
    <property type="match status" value="1"/>
</dbReference>
<sequence length="566" mass="62059">MADENKNAGGTPIKASDMFVRCLEAEGVTHIFGVPGEENADFMISLIDSKIDFVLCRHEQAAAFMADAYGRLTGKAGVCLGTLGPGVTNLLTGIADANMDRAPIIALIGQGSTKRLHKESHQIMDSIRMCEPISKWSQTILAAENITEIVRKAFKLAEEEKPGLCVIELPEDIAKHQIADTPMAPSKVRRPGADHKAVAMAADLIGEAKNPIILAGNGAIRKRAAAQLTRLAHNLGVGVVNTFMGKGAISMDDDHCLYTMGLGMGDYNNLAFDTADLVISCGYDLVEYSPSAWNRANKDDKIIIHMDFWAAEVDRDYMPTVEIVGDLADGLWQLNELVEERHKDQLPLFDIKTRGNLRNTLSEDFAAEKDDTNCPMKPQKILWDVRQVLGPDDVLLSDVGAHKMWISRYYQCQEPNTCLISNGFCTMGFAMPGSLGAKIALPDRKILSISGDAGFGMNVQELETAVRRNLNIVAMVWVDGEYGLIKWKQQDHFDGKHSDLKFGNPNFTKLAEAYGMWGREITAADQLVPALEEAFQQEGPALIAVPVDYAENRKLTARLGAIEIPI</sequence>
<dbReference type="SUPFAM" id="SSF52518">
    <property type="entry name" value="Thiamin diphosphate-binding fold (THDP-binding)"/>
    <property type="match status" value="2"/>
</dbReference>
<proteinExistence type="inferred from homology"/>
<dbReference type="AlphaFoldDB" id="A0A381WD25"/>
<dbReference type="InterPro" id="IPR029061">
    <property type="entry name" value="THDP-binding"/>
</dbReference>
<dbReference type="PANTHER" id="PTHR18968">
    <property type="entry name" value="THIAMINE PYROPHOSPHATE ENZYMES"/>
    <property type="match status" value="1"/>
</dbReference>
<evidence type="ECO:0000313" key="7">
    <source>
        <dbReference type="EMBL" id="SVA49867.1"/>
    </source>
</evidence>
<dbReference type="InterPro" id="IPR011766">
    <property type="entry name" value="TPP_enzyme_TPP-bd"/>
</dbReference>
<evidence type="ECO:0000259" key="5">
    <source>
        <dbReference type="Pfam" id="PF02775"/>
    </source>
</evidence>
<gene>
    <name evidence="7" type="ORF">METZ01_LOCUS102721</name>
</gene>
<feature type="domain" description="Thiamine pyrophosphate enzyme central" evidence="4">
    <location>
        <begin position="199"/>
        <end position="334"/>
    </location>
</feature>
<evidence type="ECO:0000256" key="3">
    <source>
        <dbReference type="RuleBase" id="RU362132"/>
    </source>
</evidence>
<dbReference type="Gene3D" id="3.40.50.1220">
    <property type="entry name" value="TPP-binding domain"/>
    <property type="match status" value="1"/>
</dbReference>
<dbReference type="PANTHER" id="PTHR18968:SF129">
    <property type="entry name" value="ACETOLACTATE SYNTHASE"/>
    <property type="match status" value="1"/>
</dbReference>